<dbReference type="GO" id="GO:0000481">
    <property type="term" value="P:maturation of 5S rRNA"/>
    <property type="evidence" value="ECO:0007669"/>
    <property type="project" value="TreeGrafter"/>
</dbReference>
<dbReference type="InterPro" id="IPR045347">
    <property type="entry name" value="HIND"/>
</dbReference>
<feature type="region of interest" description="Disordered" evidence="6">
    <location>
        <begin position="18"/>
        <end position="79"/>
    </location>
</feature>
<evidence type="ECO:0000313" key="7">
    <source>
        <dbReference type="EMBL" id="CAG98178.1"/>
    </source>
</evidence>
<organism evidence="7 8">
    <name type="scientific">Kluyveromyces lactis (strain ATCC 8585 / CBS 2359 / DSM 70799 / NBRC 1267 / NRRL Y-1140 / WM37)</name>
    <name type="common">Yeast</name>
    <name type="synonym">Candida sphaerica</name>
    <dbReference type="NCBI Taxonomy" id="284590"/>
    <lineage>
        <taxon>Eukaryota</taxon>
        <taxon>Fungi</taxon>
        <taxon>Dikarya</taxon>
        <taxon>Ascomycota</taxon>
        <taxon>Saccharomycotina</taxon>
        <taxon>Saccharomycetes</taxon>
        <taxon>Saccharomycetales</taxon>
        <taxon>Saccharomycetaceae</taxon>
        <taxon>Kluyveromyces</taxon>
    </lineage>
</organism>
<dbReference type="PaxDb" id="284590-Q6CKR9"/>
<evidence type="ECO:0000256" key="4">
    <source>
        <dbReference type="ARBA" id="ARBA00023187"/>
    </source>
</evidence>
<dbReference type="GO" id="GO:0045292">
    <property type="term" value="P:mRNA cis splicing, via spliceosome"/>
    <property type="evidence" value="ECO:0007669"/>
    <property type="project" value="TreeGrafter"/>
</dbReference>
<dbReference type="AlphaFoldDB" id="Q6CKR9"/>
<dbReference type="HOGENOM" id="CLU_018358_0_0_1"/>
<name>Q6CKR9_KLULA</name>
<dbReference type="KEGG" id="kla:KLLA0_F08591g"/>
<dbReference type="EMBL" id="CR382126">
    <property type="protein sequence ID" value="CAG98178.1"/>
    <property type="molecule type" value="Genomic_DNA"/>
</dbReference>
<dbReference type="Pfam" id="PF19252">
    <property type="entry name" value="HIND"/>
    <property type="match status" value="1"/>
</dbReference>
<evidence type="ECO:0000256" key="2">
    <source>
        <dbReference type="ARBA" id="ARBA00006076"/>
    </source>
</evidence>
<feature type="compositionally biased region" description="Basic and acidic residues" evidence="6">
    <location>
        <begin position="545"/>
        <end position="557"/>
    </location>
</feature>
<feature type="compositionally biased region" description="Basic and acidic residues" evidence="6">
    <location>
        <begin position="70"/>
        <end position="79"/>
    </location>
</feature>
<feature type="region of interest" description="Disordered" evidence="6">
    <location>
        <begin position="523"/>
        <end position="557"/>
    </location>
</feature>
<evidence type="ECO:0000313" key="8">
    <source>
        <dbReference type="Proteomes" id="UP000000598"/>
    </source>
</evidence>
<dbReference type="STRING" id="284590.Q6CKR9"/>
<dbReference type="PANTHER" id="PTHR14152">
    <property type="entry name" value="SQUAMOUS CELL CARCINOMA ANTIGEN RECOGNISED BY CYTOTOXIC T LYMPHOCYTES"/>
    <property type="match status" value="1"/>
</dbReference>
<gene>
    <name evidence="7" type="ORF">KLLA0_F08591g</name>
</gene>
<dbReference type="eggNOG" id="KOG2217">
    <property type="taxonomic scope" value="Eukaryota"/>
</dbReference>
<dbReference type="Pfam" id="PF03343">
    <property type="entry name" value="SART-1"/>
    <property type="match status" value="1"/>
</dbReference>
<dbReference type="PANTHER" id="PTHR14152:SF5">
    <property type="entry name" value="U4_U6.U5 TRI-SNRNP-ASSOCIATED PROTEIN 1"/>
    <property type="match status" value="1"/>
</dbReference>
<evidence type="ECO:0000256" key="3">
    <source>
        <dbReference type="ARBA" id="ARBA00022664"/>
    </source>
</evidence>
<feature type="region of interest" description="Disordered" evidence="6">
    <location>
        <begin position="207"/>
        <end position="276"/>
    </location>
</feature>
<comment type="similarity">
    <text evidence="2">Belongs to the SNU66/SART1 family.</text>
</comment>
<keyword evidence="4" id="KW-0508">mRNA splicing</keyword>
<comment type="subcellular location">
    <subcellularLocation>
        <location evidence="1">Nucleus</location>
    </subcellularLocation>
</comment>
<dbReference type="InParanoid" id="Q6CKR9"/>
<feature type="compositionally biased region" description="Basic and acidic residues" evidence="6">
    <location>
        <begin position="32"/>
        <end position="43"/>
    </location>
</feature>
<evidence type="ECO:0000256" key="1">
    <source>
        <dbReference type="ARBA" id="ARBA00004123"/>
    </source>
</evidence>
<evidence type="ECO:0000256" key="5">
    <source>
        <dbReference type="ARBA" id="ARBA00023242"/>
    </source>
</evidence>
<protein>
    <submittedName>
        <fullName evidence="7">KLLA0F08591p</fullName>
    </submittedName>
</protein>
<dbReference type="InterPro" id="IPR005011">
    <property type="entry name" value="SNU66/SART1"/>
</dbReference>
<keyword evidence="8" id="KW-1185">Reference proteome</keyword>
<dbReference type="FunCoup" id="Q6CKR9">
    <property type="interactions" value="895"/>
</dbReference>
<dbReference type="GO" id="GO:0046540">
    <property type="term" value="C:U4/U6 x U5 tri-snRNP complex"/>
    <property type="evidence" value="ECO:0007669"/>
    <property type="project" value="InterPro"/>
</dbReference>
<evidence type="ECO:0000256" key="6">
    <source>
        <dbReference type="SAM" id="MobiDB-lite"/>
    </source>
</evidence>
<proteinExistence type="inferred from homology"/>
<keyword evidence="3" id="KW-0507">mRNA processing</keyword>
<sequence>MGKITSISLEETNRIRASLGLKTIPRPTETSTESKEGASDTNRKVRRSSQLSSRPSEKDCASGKINGSAQDRDKKIGQLKQRIYESKEAVDQRATTDKESIDDWLSKIGKPITHKESSAENATVHDDITHHHIPVSDELKSIAEQKAVIFTLKETSVTNDEENIDDENILENEKLVHDKQDAKNLKLRQLNKDRKLNKISIFDYSDEANDTNSRSDIPLHDSLVNDKPLPVHQSLPKRVKIESDSDDEQPYQDYAPVKIKRRKKKSNQNQKPRRIDTARMVKVDLLEDDEDFSDRPIQAVVKVKQKRSNEEITGIKNSLELEKLEGQQRSKGIHMLNNSDKGILLDETDEFLDSLKANVLDREPVNDDLPIKIDLKPVQKDKTGTIPATLVTDNDITQPDFSGGVAGMLNFLKERNIIKQDDRPNMGSDSKKHGTDVRKEFEILNGIVNSLKTVDEKLDSNDVNFSEDELRKIKAAQAEEMALKIQRIQEEKLRDYNPTVELAYQDSEGNELKTKEAYKQLSQAWHGTKSSKKTLERQRKKMADRKKQLERDSYLGL</sequence>
<accession>Q6CKR9</accession>
<reference evidence="7 8" key="1">
    <citation type="journal article" date="2004" name="Nature">
        <title>Genome evolution in yeasts.</title>
        <authorList>
            <consortium name="Genolevures"/>
            <person name="Dujon B."/>
            <person name="Sherman D."/>
            <person name="Fischer G."/>
            <person name="Durrens P."/>
            <person name="Casaregola S."/>
            <person name="Lafontaine I."/>
            <person name="de Montigny J."/>
            <person name="Marck C."/>
            <person name="Neuveglise C."/>
            <person name="Talla E."/>
            <person name="Goffard N."/>
            <person name="Frangeul L."/>
            <person name="Aigle M."/>
            <person name="Anthouard V."/>
            <person name="Babour A."/>
            <person name="Barbe V."/>
            <person name="Barnay S."/>
            <person name="Blanchin S."/>
            <person name="Beckerich J.M."/>
            <person name="Beyne E."/>
            <person name="Bleykasten C."/>
            <person name="Boisrame A."/>
            <person name="Boyer J."/>
            <person name="Cattolico L."/>
            <person name="Confanioleri F."/>
            <person name="de Daruvar A."/>
            <person name="Despons L."/>
            <person name="Fabre E."/>
            <person name="Fairhead C."/>
            <person name="Ferry-Dumazet H."/>
            <person name="Groppi A."/>
            <person name="Hantraye F."/>
            <person name="Hennequin C."/>
            <person name="Jauniaux N."/>
            <person name="Joyet P."/>
            <person name="Kachouri R."/>
            <person name="Kerrest A."/>
            <person name="Koszul R."/>
            <person name="Lemaire M."/>
            <person name="Lesur I."/>
            <person name="Ma L."/>
            <person name="Muller H."/>
            <person name="Nicaud J.M."/>
            <person name="Nikolski M."/>
            <person name="Oztas S."/>
            <person name="Ozier-Kalogeropoulos O."/>
            <person name="Pellenz S."/>
            <person name="Potier S."/>
            <person name="Richard G.F."/>
            <person name="Straub M.L."/>
            <person name="Suleau A."/>
            <person name="Swennene D."/>
            <person name="Tekaia F."/>
            <person name="Wesolowski-Louvel M."/>
            <person name="Westhof E."/>
            <person name="Wirth B."/>
            <person name="Zeniou-Meyer M."/>
            <person name="Zivanovic I."/>
            <person name="Bolotin-Fukuhara M."/>
            <person name="Thierry A."/>
            <person name="Bouchier C."/>
            <person name="Caudron B."/>
            <person name="Scarpelli C."/>
            <person name="Gaillardin C."/>
            <person name="Weissenbach J."/>
            <person name="Wincker P."/>
            <person name="Souciet J.L."/>
        </authorList>
    </citation>
    <scope>NUCLEOTIDE SEQUENCE [LARGE SCALE GENOMIC DNA]</scope>
    <source>
        <strain evidence="8">ATCC 8585 / CBS 2359 / DSM 70799 / NBRC 1267 / NRRL Y-1140 / WM37</strain>
    </source>
</reference>
<dbReference type="Proteomes" id="UP000000598">
    <property type="component" value="Chromosome F"/>
</dbReference>
<dbReference type="OMA" id="RFHGTKS"/>
<keyword evidence="5" id="KW-0539">Nucleus</keyword>